<evidence type="ECO:0000313" key="1">
    <source>
        <dbReference type="EMBL" id="CAB4891078.1"/>
    </source>
</evidence>
<dbReference type="AlphaFoldDB" id="A0A6J7FB91"/>
<gene>
    <name evidence="1" type="ORF">UFOPK3516_00372</name>
</gene>
<name>A0A6J7FB91_9ZZZZ</name>
<reference evidence="1" key="1">
    <citation type="submission" date="2020-05" db="EMBL/GenBank/DDBJ databases">
        <authorList>
            <person name="Chiriac C."/>
            <person name="Salcher M."/>
            <person name="Ghai R."/>
            <person name="Kavagutti S V."/>
        </authorList>
    </citation>
    <scope>NUCLEOTIDE SEQUENCE</scope>
</reference>
<protein>
    <submittedName>
        <fullName evidence="1">Unannotated protein</fullName>
    </submittedName>
</protein>
<dbReference type="EMBL" id="CAFBMB010000016">
    <property type="protein sequence ID" value="CAB4891078.1"/>
    <property type="molecule type" value="Genomic_DNA"/>
</dbReference>
<accession>A0A6J7FB91</accession>
<organism evidence="1">
    <name type="scientific">freshwater metagenome</name>
    <dbReference type="NCBI Taxonomy" id="449393"/>
    <lineage>
        <taxon>unclassified sequences</taxon>
        <taxon>metagenomes</taxon>
        <taxon>ecological metagenomes</taxon>
    </lineage>
</organism>
<proteinExistence type="predicted"/>
<sequence>MASTASKLFSRKISEGKKAARKIESDVDRAFGEAKRDVKKAAVSTSKAVKVTAQATAKNVKQGARTAKTVTKAIVADVKKDVALATKPNDTWTVSQLKEAARKKSVTGYSSMTKAELLAVLGAR</sequence>